<dbReference type="GO" id="GO:0000719">
    <property type="term" value="P:photoreactive repair"/>
    <property type="evidence" value="ECO:0007669"/>
    <property type="project" value="TreeGrafter"/>
</dbReference>
<feature type="site" description="Electron transfer via tryptophanyl radical" evidence="7">
    <location>
        <position position="315"/>
    </location>
</feature>
<keyword evidence="5 8" id="KW-0157">Chromophore</keyword>
<organism evidence="10 11">
    <name type="scientific">Aquimarina brevivitae</name>
    <dbReference type="NCBI Taxonomy" id="323412"/>
    <lineage>
        <taxon>Bacteria</taxon>
        <taxon>Pseudomonadati</taxon>
        <taxon>Bacteroidota</taxon>
        <taxon>Flavobacteriia</taxon>
        <taxon>Flavobacteriales</taxon>
        <taxon>Flavobacteriaceae</taxon>
        <taxon>Aquimarina</taxon>
    </lineage>
</organism>
<dbReference type="GO" id="GO:0003904">
    <property type="term" value="F:deoxyribodipyrimidine photo-lyase activity"/>
    <property type="evidence" value="ECO:0007669"/>
    <property type="project" value="TreeGrafter"/>
</dbReference>
<feature type="binding site" evidence="6">
    <location>
        <position position="231"/>
    </location>
    <ligand>
        <name>FAD</name>
        <dbReference type="ChEBI" id="CHEBI:57692"/>
    </ligand>
</feature>
<dbReference type="SUPFAM" id="SSF52425">
    <property type="entry name" value="Cryptochrome/photolyase, N-terminal domain"/>
    <property type="match status" value="1"/>
</dbReference>
<keyword evidence="4 6" id="KW-0274">FAD</keyword>
<protein>
    <recommendedName>
        <fullName evidence="2 8">Cryptochrome DASH</fullName>
    </recommendedName>
</protein>
<dbReference type="InterPro" id="IPR005101">
    <property type="entry name" value="Cryptochr/Photolyase_FAD-bd"/>
</dbReference>
<feature type="domain" description="Photolyase/cryptochrome alpha/beta" evidence="9">
    <location>
        <begin position="2"/>
        <end position="135"/>
    </location>
</feature>
<feature type="binding site" evidence="6">
    <location>
        <begin position="284"/>
        <end position="291"/>
    </location>
    <ligand>
        <name>FAD</name>
        <dbReference type="ChEBI" id="CHEBI:57692"/>
    </ligand>
</feature>
<dbReference type="OrthoDB" id="9772484at2"/>
<sequence>MKTALVWFTTNLRAQDNLVLHKAIEQNDSVIGVFCFDPRLFADTLYGFKKTEKYRAKFMIESVTELKQNLNNLNISLHVAHETPENTIPYLIDKYKISNVYLQKEWTQEEQTVLTSVQAASSTSTNWFAYYDQFLFDPDELPFDFEKTPKVFTQFRKKCEKYVTVKKPIGIPPLPPQNKIDINTSIPSLEALGFAPFEVDSRSAFPFKGGERAGLARIQHYFWDTKKLSYYKKTRNGLVGIDYSSKLSAWLAIGCLSARTVYDEVKKYEEKVHKNDSTYWLIFELIWRDFFKYISLKHGSSIFKIGGILEKDYEWKTDPKLIEQWISGNTKEPFVNANMIEIKETGWMSNRGRQNVASFFAKEQELDWRIGAAYFESQLIDYDVHSNYGNWMYVAGVGNDPRDRKFNISSQAERYDPNQKFQNQWLQTTLF</sequence>
<keyword evidence="11" id="KW-1185">Reference proteome</keyword>
<dbReference type="Gene3D" id="3.40.50.620">
    <property type="entry name" value="HUPs"/>
    <property type="match status" value="1"/>
</dbReference>
<dbReference type="Pfam" id="PF03441">
    <property type="entry name" value="FAD_binding_7"/>
    <property type="match status" value="1"/>
</dbReference>
<dbReference type="InterPro" id="IPR014133">
    <property type="entry name" value="Cry_DASH"/>
</dbReference>
<comment type="similarity">
    <text evidence="1 8">Belongs to the DNA photolyase class-1 family.</text>
</comment>
<dbReference type="Pfam" id="PF00875">
    <property type="entry name" value="DNA_photolyase"/>
    <property type="match status" value="1"/>
</dbReference>
<dbReference type="InterPro" id="IPR036134">
    <property type="entry name" value="Crypto/Photolyase_FAD-like_sf"/>
</dbReference>
<dbReference type="PROSITE" id="PS51645">
    <property type="entry name" value="PHR_CRY_ALPHA_BETA"/>
    <property type="match status" value="1"/>
</dbReference>
<accession>A0A4Q7PH21</accession>
<dbReference type="InterPro" id="IPR006050">
    <property type="entry name" value="DNA_photolyase_N"/>
</dbReference>
<dbReference type="GO" id="GO:0003677">
    <property type="term" value="F:DNA binding"/>
    <property type="evidence" value="ECO:0007669"/>
    <property type="project" value="TreeGrafter"/>
</dbReference>
<feature type="binding site" evidence="6">
    <location>
        <begin position="244"/>
        <end position="248"/>
    </location>
    <ligand>
        <name>FAD</name>
        <dbReference type="ChEBI" id="CHEBI:57692"/>
    </ligand>
</feature>
<keyword evidence="3 6" id="KW-0285">Flavoprotein</keyword>
<dbReference type="InterPro" id="IPR014729">
    <property type="entry name" value="Rossmann-like_a/b/a_fold"/>
</dbReference>
<evidence type="ECO:0000256" key="8">
    <source>
        <dbReference type="RuleBase" id="RU367151"/>
    </source>
</evidence>
<dbReference type="SUPFAM" id="SSF48173">
    <property type="entry name" value="Cryptochrome/photolyase FAD-binding domain"/>
    <property type="match status" value="1"/>
</dbReference>
<dbReference type="EMBL" id="SGXE01000001">
    <property type="protein sequence ID" value="RZS99851.1"/>
    <property type="molecule type" value="Genomic_DNA"/>
</dbReference>
<dbReference type="PANTHER" id="PTHR11455:SF22">
    <property type="entry name" value="CRYPTOCHROME DASH"/>
    <property type="match status" value="1"/>
</dbReference>
<evidence type="ECO:0000313" key="11">
    <source>
        <dbReference type="Proteomes" id="UP000292262"/>
    </source>
</evidence>
<dbReference type="Gene3D" id="1.10.579.10">
    <property type="entry name" value="DNA Cyclobutane Dipyrimidine Photolyase, subunit A, domain 3"/>
    <property type="match status" value="1"/>
</dbReference>
<gene>
    <name evidence="10" type="ORF">EV197_1079</name>
</gene>
<comment type="function">
    <text evidence="8">May have a photoreceptor function.</text>
</comment>
<dbReference type="RefSeq" id="WP_130285663.1">
    <property type="nucleotide sequence ID" value="NZ_SGXE01000001.1"/>
</dbReference>
<feature type="site" description="Electron transfer via tryptophanyl radical" evidence="7">
    <location>
        <position position="368"/>
    </location>
</feature>
<evidence type="ECO:0000256" key="7">
    <source>
        <dbReference type="PIRSR" id="PIRSR602081-2"/>
    </source>
</evidence>
<dbReference type="NCBIfam" id="TIGR02765">
    <property type="entry name" value="crypto_DASH"/>
    <property type="match status" value="1"/>
</dbReference>
<dbReference type="InterPro" id="IPR002081">
    <property type="entry name" value="Cryptochrome/DNA_photolyase_1"/>
</dbReference>
<dbReference type="InterPro" id="IPR036155">
    <property type="entry name" value="Crypto/Photolyase_N_sf"/>
</dbReference>
<reference evidence="10 11" key="1">
    <citation type="submission" date="2019-02" db="EMBL/GenBank/DDBJ databases">
        <title>Genomic Encyclopedia of Type Strains, Phase IV (KMG-IV): sequencing the most valuable type-strain genomes for metagenomic binning, comparative biology and taxonomic classification.</title>
        <authorList>
            <person name="Goeker M."/>
        </authorList>
    </citation>
    <scope>NUCLEOTIDE SEQUENCE [LARGE SCALE GENOMIC DNA]</scope>
    <source>
        <strain evidence="10 11">DSM 17196</strain>
    </source>
</reference>
<feature type="binding site" evidence="6">
    <location>
        <begin position="381"/>
        <end position="383"/>
    </location>
    <ligand>
        <name>FAD</name>
        <dbReference type="ChEBI" id="CHEBI:57692"/>
    </ligand>
</feature>
<dbReference type="GO" id="GO:0071949">
    <property type="term" value="F:FAD binding"/>
    <property type="evidence" value="ECO:0007669"/>
    <property type="project" value="TreeGrafter"/>
</dbReference>
<evidence type="ECO:0000256" key="3">
    <source>
        <dbReference type="ARBA" id="ARBA00022630"/>
    </source>
</evidence>
<dbReference type="Gene3D" id="1.25.40.80">
    <property type="match status" value="1"/>
</dbReference>
<proteinExistence type="inferred from homology"/>
<dbReference type="PANTHER" id="PTHR11455">
    <property type="entry name" value="CRYPTOCHROME"/>
    <property type="match status" value="1"/>
</dbReference>
<evidence type="ECO:0000256" key="2">
    <source>
        <dbReference type="ARBA" id="ARBA00017881"/>
    </source>
</evidence>
<dbReference type="Proteomes" id="UP000292262">
    <property type="component" value="Unassembled WGS sequence"/>
</dbReference>
<keyword evidence="10" id="KW-0456">Lyase</keyword>
<name>A0A4Q7PH21_9FLAO</name>
<comment type="cofactor">
    <cofactor evidence="8">
        <name>(6R)-5,10-methylene-5,6,7,8-tetrahydrofolate</name>
        <dbReference type="ChEBI" id="CHEBI:15636"/>
    </cofactor>
    <text evidence="8">Binds 1 5,10-methenyltetrahydrofolate (MTHF) per subunit.</text>
</comment>
<evidence type="ECO:0000256" key="1">
    <source>
        <dbReference type="ARBA" id="ARBA00005862"/>
    </source>
</evidence>
<evidence type="ECO:0000256" key="4">
    <source>
        <dbReference type="ARBA" id="ARBA00022827"/>
    </source>
</evidence>
<evidence type="ECO:0000256" key="6">
    <source>
        <dbReference type="PIRSR" id="PIRSR602081-1"/>
    </source>
</evidence>
<evidence type="ECO:0000259" key="9">
    <source>
        <dbReference type="PROSITE" id="PS51645"/>
    </source>
</evidence>
<comment type="cofactor">
    <cofactor evidence="6 8">
        <name>FAD</name>
        <dbReference type="ChEBI" id="CHEBI:57692"/>
    </cofactor>
    <text evidence="6 8">Binds 1 FAD per subunit.</text>
</comment>
<comment type="caution">
    <text evidence="10">The sequence shown here is derived from an EMBL/GenBank/DDBJ whole genome shotgun (WGS) entry which is preliminary data.</text>
</comment>
<dbReference type="PRINTS" id="PR00147">
    <property type="entry name" value="DNAPHOTLYASE"/>
</dbReference>
<evidence type="ECO:0000256" key="5">
    <source>
        <dbReference type="ARBA" id="ARBA00022991"/>
    </source>
</evidence>
<evidence type="ECO:0000313" key="10">
    <source>
        <dbReference type="EMBL" id="RZS99851.1"/>
    </source>
</evidence>
<dbReference type="AlphaFoldDB" id="A0A4Q7PH21"/>
<feature type="site" description="Electron transfer via tryptophanyl radical" evidence="7">
    <location>
        <position position="391"/>
    </location>
</feature>